<feature type="repeat" description="Solcar" evidence="10">
    <location>
        <begin position="211"/>
        <end position="300"/>
    </location>
</feature>
<dbReference type="AlphaFoldDB" id="A0A9P0MX92"/>
<evidence type="ECO:0000313" key="13">
    <source>
        <dbReference type="Proteomes" id="UP001152798"/>
    </source>
</evidence>
<feature type="repeat" description="Solcar" evidence="10">
    <location>
        <begin position="19"/>
        <end position="104"/>
    </location>
</feature>
<dbReference type="Gene3D" id="1.50.40.10">
    <property type="entry name" value="Mitochondrial carrier domain"/>
    <property type="match status" value="1"/>
</dbReference>
<dbReference type="Pfam" id="PF00153">
    <property type="entry name" value="Mito_carr"/>
    <property type="match status" value="3"/>
</dbReference>
<organism evidence="12 13">
    <name type="scientific">Nezara viridula</name>
    <name type="common">Southern green stink bug</name>
    <name type="synonym">Cimex viridulus</name>
    <dbReference type="NCBI Taxonomy" id="85310"/>
    <lineage>
        <taxon>Eukaryota</taxon>
        <taxon>Metazoa</taxon>
        <taxon>Ecdysozoa</taxon>
        <taxon>Arthropoda</taxon>
        <taxon>Hexapoda</taxon>
        <taxon>Insecta</taxon>
        <taxon>Pterygota</taxon>
        <taxon>Neoptera</taxon>
        <taxon>Paraneoptera</taxon>
        <taxon>Hemiptera</taxon>
        <taxon>Heteroptera</taxon>
        <taxon>Panheteroptera</taxon>
        <taxon>Pentatomomorpha</taxon>
        <taxon>Pentatomoidea</taxon>
        <taxon>Pentatomidae</taxon>
        <taxon>Pentatominae</taxon>
        <taxon>Nezara</taxon>
    </lineage>
</organism>
<evidence type="ECO:0000256" key="7">
    <source>
        <dbReference type="ARBA" id="ARBA00022989"/>
    </source>
</evidence>
<keyword evidence="5" id="KW-0677">Repeat</keyword>
<keyword evidence="13" id="KW-1185">Reference proteome</keyword>
<keyword evidence="8" id="KW-0496">Mitochondrion</keyword>
<keyword evidence="9 10" id="KW-0472">Membrane</keyword>
<evidence type="ECO:0000256" key="4">
    <source>
        <dbReference type="ARBA" id="ARBA00022692"/>
    </source>
</evidence>
<evidence type="ECO:0000313" key="12">
    <source>
        <dbReference type="EMBL" id="CAH1407606.1"/>
    </source>
</evidence>
<proteinExistence type="inferred from homology"/>
<dbReference type="InterPro" id="IPR023395">
    <property type="entry name" value="MCP_dom_sf"/>
</dbReference>
<dbReference type="InterPro" id="IPR002067">
    <property type="entry name" value="MCP"/>
</dbReference>
<dbReference type="SUPFAM" id="SSF103506">
    <property type="entry name" value="Mitochondrial carrier"/>
    <property type="match status" value="1"/>
</dbReference>
<comment type="subcellular location">
    <subcellularLocation>
        <location evidence="1">Mitochondrion inner membrane</location>
        <topology evidence="1">Multi-pass membrane protein</topology>
    </subcellularLocation>
</comment>
<evidence type="ECO:0000256" key="11">
    <source>
        <dbReference type="RuleBase" id="RU000488"/>
    </source>
</evidence>
<evidence type="ECO:0000256" key="9">
    <source>
        <dbReference type="ARBA" id="ARBA00023136"/>
    </source>
</evidence>
<name>A0A9P0MX92_NEZVI</name>
<evidence type="ECO:0008006" key="14">
    <source>
        <dbReference type="Google" id="ProtNLM"/>
    </source>
</evidence>
<keyword evidence="6" id="KW-0999">Mitochondrion inner membrane</keyword>
<sequence>MSTSKKEDDQKHIKIPNYAKFVISGLAGCGAVVFCQPIDVIKNRMQLSGEGGKSRDHKTAFHAFFNICRKEGPLALYDGFSANIARQICYTMTRLGVYQMSIEKFAERGIEGFKAQIGSSLIAGFIASVIATPTDVALVRMTADRRLPDNEQRKYKHVIDAIIRMTREEGIATLWTGVTPTVVRAMLGNVTQLTTYVQAKHYILRNGYMNDNIGCHFVSSLISGFVYAFSTAPIDMAKTRVQTMKKEGGKGEYSSMFDVWLKTLKNEGATALWKGFGPYYFRIAPNTVLLFVFAEKLTFLYKKYILGDVESKGGF</sequence>
<evidence type="ECO:0000256" key="2">
    <source>
        <dbReference type="ARBA" id="ARBA00006375"/>
    </source>
</evidence>
<dbReference type="FunFam" id="1.50.40.10:FF:000009">
    <property type="entry name" value="Mitochondrial 2-oxoglutarate/malate carrier protein"/>
    <property type="match status" value="1"/>
</dbReference>
<dbReference type="PROSITE" id="PS50920">
    <property type="entry name" value="SOLCAR"/>
    <property type="match status" value="3"/>
</dbReference>
<evidence type="ECO:0000256" key="10">
    <source>
        <dbReference type="PROSITE-ProRule" id="PRU00282"/>
    </source>
</evidence>
<keyword evidence="4 10" id="KW-0812">Transmembrane</keyword>
<reference evidence="12" key="1">
    <citation type="submission" date="2022-01" db="EMBL/GenBank/DDBJ databases">
        <authorList>
            <person name="King R."/>
        </authorList>
    </citation>
    <scope>NUCLEOTIDE SEQUENCE</scope>
</reference>
<dbReference type="InterPro" id="IPR050391">
    <property type="entry name" value="Mito_Metabolite_Transporter"/>
</dbReference>
<dbReference type="PRINTS" id="PR00784">
    <property type="entry name" value="MTUNCOUPLING"/>
</dbReference>
<evidence type="ECO:0000256" key="6">
    <source>
        <dbReference type="ARBA" id="ARBA00022792"/>
    </source>
</evidence>
<evidence type="ECO:0000256" key="5">
    <source>
        <dbReference type="ARBA" id="ARBA00022737"/>
    </source>
</evidence>
<keyword evidence="3 11" id="KW-0813">Transport</keyword>
<keyword evidence="7" id="KW-1133">Transmembrane helix</keyword>
<dbReference type="GO" id="GO:0055085">
    <property type="term" value="P:transmembrane transport"/>
    <property type="evidence" value="ECO:0007669"/>
    <property type="project" value="InterPro"/>
</dbReference>
<evidence type="ECO:0000256" key="1">
    <source>
        <dbReference type="ARBA" id="ARBA00004448"/>
    </source>
</evidence>
<dbReference type="GO" id="GO:0005743">
    <property type="term" value="C:mitochondrial inner membrane"/>
    <property type="evidence" value="ECO:0007669"/>
    <property type="project" value="UniProtKB-SubCell"/>
</dbReference>
<feature type="repeat" description="Solcar" evidence="10">
    <location>
        <begin position="111"/>
        <end position="202"/>
    </location>
</feature>
<protein>
    <recommendedName>
        <fullName evidence="14">Mitochondrial 2-oxoglutarate/malate carrier protein</fullName>
    </recommendedName>
</protein>
<evidence type="ECO:0000256" key="3">
    <source>
        <dbReference type="ARBA" id="ARBA00022448"/>
    </source>
</evidence>
<dbReference type="OrthoDB" id="448427at2759"/>
<accession>A0A9P0MX92</accession>
<dbReference type="PANTHER" id="PTHR45618">
    <property type="entry name" value="MITOCHONDRIAL DICARBOXYLATE CARRIER-RELATED"/>
    <property type="match status" value="1"/>
</dbReference>
<dbReference type="Proteomes" id="UP001152798">
    <property type="component" value="Chromosome 7"/>
</dbReference>
<comment type="similarity">
    <text evidence="2 11">Belongs to the mitochondrial carrier (TC 2.A.29) family.</text>
</comment>
<dbReference type="EMBL" id="OV725083">
    <property type="protein sequence ID" value="CAH1407606.1"/>
    <property type="molecule type" value="Genomic_DNA"/>
</dbReference>
<dbReference type="InterPro" id="IPR018108">
    <property type="entry name" value="MCP_transmembrane"/>
</dbReference>
<evidence type="ECO:0000256" key="8">
    <source>
        <dbReference type="ARBA" id="ARBA00023128"/>
    </source>
</evidence>
<gene>
    <name evidence="12" type="ORF">NEZAVI_LOCUS15286</name>
</gene>